<dbReference type="KEGG" id="bgt:106053933"/>
<evidence type="ECO:0000259" key="3">
    <source>
        <dbReference type="PROSITE" id="PS51406"/>
    </source>
</evidence>
<sequence length="639" mass="73298">MAIFLRLALYGASVFLSASELVIDVQPSVISLETTPQLVINCSITNNQVQHLDVIKSLTLSRNNETLKEFEDLLVLNSSTLNLKQFKPLPNSQISFGNLYITLTLHNPTEFDAKVYKCNATGDNAEGTNISLFVLKAVEYETNSTALIEEMRRRKKDENSRQCYFNKHESSDLNQRSRVHFYGSSDIIKERVEPWTLNCLYKFVNHDQKETPTLQSLFILHETNGVLAYINKGQPAVSVIQGVHSKNVKGELYGNESVASYLQIMWSNLKISDSGKYFCEAHVKYSEGRSEKFNEMLTITVQSSTLNDLVNVIEKLITQVDEDKESIQVNKQNIENLKEDANTKKQNLERIIEDIDTNKQNITSIKVVMDTNTRNIKKSRDEMDTNITRIKEYMDINSRNMKNSQESHNMMMANFSAALIELKNQINEGTKSLILLASCRYVQSSEPRVIVTLTSGLKVMCDTMTNGGGWIIFQRRINGKVDFYRGWKEYRDGFGDYNIGEFYLGNEHIFKLTSSGQYDLRIDLEFKNKPYFAQYKDFKVLSETEKYKLQIGQYLGDAGDGLKNQNNMFFTTFDRDNDIWSIDNCAKFYLGAWWHHGCHLSNLNGKWGSKSYGEGLNWADLTGYHDGVSFSEMKIRERT</sequence>
<dbReference type="PANTHER" id="PTHR19143:SF348">
    <property type="entry name" value="TENASCIN-N"/>
    <property type="match status" value="1"/>
</dbReference>
<feature type="signal peptide" evidence="2">
    <location>
        <begin position="1"/>
        <end position="18"/>
    </location>
</feature>
<dbReference type="GO" id="GO:1990138">
    <property type="term" value="P:neuron projection extension"/>
    <property type="evidence" value="ECO:0007669"/>
    <property type="project" value="TreeGrafter"/>
</dbReference>
<dbReference type="GO" id="GO:0007160">
    <property type="term" value="P:cell-matrix adhesion"/>
    <property type="evidence" value="ECO:0007669"/>
    <property type="project" value="TreeGrafter"/>
</dbReference>
<proteinExistence type="predicted"/>
<dbReference type="SMART" id="SM00186">
    <property type="entry name" value="FBG"/>
    <property type="match status" value="1"/>
</dbReference>
<dbReference type="Gene3D" id="3.90.215.10">
    <property type="entry name" value="Gamma Fibrinogen, chain A, domain 1"/>
    <property type="match status" value="1"/>
</dbReference>
<name>A0A2C9KDK9_BIOGL</name>
<dbReference type="InterPro" id="IPR050373">
    <property type="entry name" value="Fibrinogen_C-term_domain"/>
</dbReference>
<dbReference type="PANTHER" id="PTHR19143">
    <property type="entry name" value="FIBRINOGEN/TENASCIN/ANGIOPOEITIN"/>
    <property type="match status" value="1"/>
</dbReference>
<feature type="chain" id="PRO_5012338513" description="Fibrinogen C-terminal domain-containing protein" evidence="2">
    <location>
        <begin position="19"/>
        <end position="639"/>
    </location>
</feature>
<dbReference type="Proteomes" id="UP000076420">
    <property type="component" value="Unassembled WGS sequence"/>
</dbReference>
<dbReference type="SUPFAM" id="SSF56496">
    <property type="entry name" value="Fibrinogen C-terminal domain-like"/>
    <property type="match status" value="1"/>
</dbReference>
<dbReference type="EnsemblMetazoa" id="BGLB017893-RA">
    <property type="protein sequence ID" value="BGLB017893-PA"/>
    <property type="gene ID" value="BGLB017893"/>
</dbReference>
<organism evidence="4 5">
    <name type="scientific">Biomphalaria glabrata</name>
    <name type="common">Bloodfluke planorb</name>
    <name type="synonym">Freshwater snail</name>
    <dbReference type="NCBI Taxonomy" id="6526"/>
    <lineage>
        <taxon>Eukaryota</taxon>
        <taxon>Metazoa</taxon>
        <taxon>Spiralia</taxon>
        <taxon>Lophotrochozoa</taxon>
        <taxon>Mollusca</taxon>
        <taxon>Gastropoda</taxon>
        <taxon>Heterobranchia</taxon>
        <taxon>Euthyneura</taxon>
        <taxon>Panpulmonata</taxon>
        <taxon>Hygrophila</taxon>
        <taxon>Lymnaeoidea</taxon>
        <taxon>Planorbidae</taxon>
        <taxon>Biomphalaria</taxon>
    </lineage>
</organism>
<dbReference type="GO" id="GO:0005615">
    <property type="term" value="C:extracellular space"/>
    <property type="evidence" value="ECO:0007669"/>
    <property type="project" value="TreeGrafter"/>
</dbReference>
<gene>
    <name evidence="4" type="primary">106053933</name>
</gene>
<feature type="domain" description="Fibrinogen C-terminal" evidence="3">
    <location>
        <begin position="430"/>
        <end position="639"/>
    </location>
</feature>
<dbReference type="InterPro" id="IPR036056">
    <property type="entry name" value="Fibrinogen-like_C"/>
</dbReference>
<dbReference type="Pfam" id="PF00147">
    <property type="entry name" value="Fibrinogen_C"/>
    <property type="match status" value="1"/>
</dbReference>
<dbReference type="AlphaFoldDB" id="A0A2C9KDK9"/>
<dbReference type="VEuPathDB" id="VectorBase:BGLB017893"/>
<accession>A0A2C9KDK9</accession>
<dbReference type="InterPro" id="IPR002181">
    <property type="entry name" value="Fibrinogen_a/b/g_C_dom"/>
</dbReference>
<keyword evidence="1" id="KW-0175">Coiled coil</keyword>
<dbReference type="PROSITE" id="PS51406">
    <property type="entry name" value="FIBRINOGEN_C_2"/>
    <property type="match status" value="1"/>
</dbReference>
<dbReference type="Gene3D" id="1.20.5.340">
    <property type="match status" value="1"/>
</dbReference>
<evidence type="ECO:0000256" key="1">
    <source>
        <dbReference type="SAM" id="Coils"/>
    </source>
</evidence>
<evidence type="ECO:0000313" key="4">
    <source>
        <dbReference type="EnsemblMetazoa" id="BGLB017893-PA"/>
    </source>
</evidence>
<evidence type="ECO:0000313" key="5">
    <source>
        <dbReference type="Proteomes" id="UP000076420"/>
    </source>
</evidence>
<reference evidence="4" key="1">
    <citation type="submission" date="2020-05" db="UniProtKB">
        <authorList>
            <consortium name="EnsemblMetazoa"/>
        </authorList>
    </citation>
    <scope>IDENTIFICATION</scope>
    <source>
        <strain evidence="4">BB02</strain>
    </source>
</reference>
<protein>
    <recommendedName>
        <fullName evidence="3">Fibrinogen C-terminal domain-containing protein</fullName>
    </recommendedName>
</protein>
<dbReference type="CDD" id="cd00087">
    <property type="entry name" value="FReD"/>
    <property type="match status" value="1"/>
</dbReference>
<evidence type="ECO:0000256" key="2">
    <source>
        <dbReference type="SAM" id="SignalP"/>
    </source>
</evidence>
<dbReference type="STRING" id="6526.A0A2C9KDK9"/>
<dbReference type="InterPro" id="IPR014716">
    <property type="entry name" value="Fibrinogen_a/b/g_C_1"/>
</dbReference>
<dbReference type="GO" id="GO:0005178">
    <property type="term" value="F:integrin binding"/>
    <property type="evidence" value="ECO:0007669"/>
    <property type="project" value="TreeGrafter"/>
</dbReference>
<feature type="coiled-coil region" evidence="1">
    <location>
        <begin position="320"/>
        <end position="358"/>
    </location>
</feature>
<dbReference type="VEuPathDB" id="VectorBase:BGLAX_026584"/>
<keyword evidence="2" id="KW-0732">Signal</keyword>